<accession>A0A1C3HPD4</accession>
<feature type="transmembrane region" description="Helical" evidence="1">
    <location>
        <begin position="198"/>
        <end position="217"/>
    </location>
</feature>
<dbReference type="Proteomes" id="UP000190837">
    <property type="component" value="Unassembled WGS sequence"/>
</dbReference>
<keyword evidence="1" id="KW-0812">Transmembrane</keyword>
<dbReference type="EMBL" id="FKLO01000060">
    <property type="protein sequence ID" value="SAZ04726.1"/>
    <property type="molecule type" value="Genomic_DNA"/>
</dbReference>
<sequence>MSYVPPRKKRRIPLELETGRPYQGRIINWNDEKGYGFIQLMPGHENLFFHISTFAYHHRRPAADTAVTVLAVPGQKGGWQASRVLLREHEQAIMEEGIYDIAENSQPKKLEGYLYAFLDVLYFLGLTLISIPLAISSAIISVLTVALYRYDKRAAEQGTQRIPNSALHLASLLGGWPGALIARPLLRHKLNQKRFRGFFWASIVANFGILYTLIAYLPPYSPLVNF</sequence>
<keyword evidence="1" id="KW-0472">Membrane</keyword>
<dbReference type="Gene3D" id="2.40.50.140">
    <property type="entry name" value="Nucleic acid-binding proteins"/>
    <property type="match status" value="1"/>
</dbReference>
<reference evidence="4" key="1">
    <citation type="submission" date="2016-04" db="EMBL/GenBank/DDBJ databases">
        <authorList>
            <person name="Tagini F."/>
        </authorList>
    </citation>
    <scope>NUCLEOTIDE SEQUENCE [LARGE SCALE GENOMIC DNA]</scope>
    <source>
        <strain evidence="4">CHUV0807</strain>
    </source>
</reference>
<dbReference type="InterPro" id="IPR010718">
    <property type="entry name" value="DUF1294"/>
</dbReference>
<evidence type="ECO:0000256" key="1">
    <source>
        <dbReference type="SAM" id="Phobius"/>
    </source>
</evidence>
<name>A0A1C3HPD4_9GAMM</name>
<dbReference type="CDD" id="cd04458">
    <property type="entry name" value="CSP_CDS"/>
    <property type="match status" value="1"/>
</dbReference>
<evidence type="ECO:0000313" key="3">
    <source>
        <dbReference type="EMBL" id="SAZ04726.1"/>
    </source>
</evidence>
<dbReference type="InterPro" id="IPR002059">
    <property type="entry name" value="CSP_DNA-bd"/>
</dbReference>
<dbReference type="SUPFAM" id="SSF50249">
    <property type="entry name" value="Nucleic acid-binding proteins"/>
    <property type="match status" value="1"/>
</dbReference>
<dbReference type="InterPro" id="IPR012340">
    <property type="entry name" value="NA-bd_OB-fold"/>
</dbReference>
<dbReference type="PROSITE" id="PS51857">
    <property type="entry name" value="CSD_2"/>
    <property type="match status" value="1"/>
</dbReference>
<evidence type="ECO:0000259" key="2">
    <source>
        <dbReference type="PROSITE" id="PS51857"/>
    </source>
</evidence>
<dbReference type="AlphaFoldDB" id="A0A1C3HPD4"/>
<feature type="domain" description="CSD" evidence="2">
    <location>
        <begin position="21"/>
        <end position="86"/>
    </location>
</feature>
<gene>
    <name evidence="3" type="ORF">CHUV0807_1751</name>
</gene>
<dbReference type="GO" id="GO:0003676">
    <property type="term" value="F:nucleic acid binding"/>
    <property type="evidence" value="ECO:0007669"/>
    <property type="project" value="InterPro"/>
</dbReference>
<protein>
    <submittedName>
        <fullName evidence="3">Integral membrane protein</fullName>
    </submittedName>
</protein>
<keyword evidence="1" id="KW-1133">Transmembrane helix</keyword>
<dbReference type="RefSeq" id="WP_079541262.1">
    <property type="nucleotide sequence ID" value="NZ_CALFOW010000060.1"/>
</dbReference>
<organism evidence="3 4">
    <name type="scientific">Cardiobacterium hominis</name>
    <dbReference type="NCBI Taxonomy" id="2718"/>
    <lineage>
        <taxon>Bacteria</taxon>
        <taxon>Pseudomonadati</taxon>
        <taxon>Pseudomonadota</taxon>
        <taxon>Gammaproteobacteria</taxon>
        <taxon>Cardiobacteriales</taxon>
        <taxon>Cardiobacteriaceae</taxon>
        <taxon>Cardiobacterium</taxon>
    </lineage>
</organism>
<dbReference type="Pfam" id="PF00313">
    <property type="entry name" value="CSD"/>
    <property type="match status" value="1"/>
</dbReference>
<feature type="transmembrane region" description="Helical" evidence="1">
    <location>
        <begin position="113"/>
        <end position="146"/>
    </location>
</feature>
<evidence type="ECO:0000313" key="4">
    <source>
        <dbReference type="Proteomes" id="UP000190837"/>
    </source>
</evidence>
<proteinExistence type="predicted"/>
<dbReference type="Pfam" id="PF06961">
    <property type="entry name" value="DUF1294"/>
    <property type="match status" value="1"/>
</dbReference>